<evidence type="ECO:0000256" key="7">
    <source>
        <dbReference type="PIRNR" id="PIRNR001093"/>
    </source>
</evidence>
<dbReference type="PRINTS" id="PR00738">
    <property type="entry name" value="GLHYDRLASE20"/>
</dbReference>
<feature type="domain" description="Glycoside hydrolase family 20 catalytic" evidence="11">
    <location>
        <begin position="268"/>
        <end position="595"/>
    </location>
</feature>
<dbReference type="EC" id="3.2.1.52" evidence="7"/>
<keyword evidence="10" id="KW-0472">Membrane</keyword>
<dbReference type="SUPFAM" id="SSF55545">
    <property type="entry name" value="beta-N-acetylhexosaminidase-like domain"/>
    <property type="match status" value="1"/>
</dbReference>
<comment type="similarity">
    <text evidence="2 7">Belongs to the glycosyl hydrolase 20 family.</text>
</comment>
<protein>
    <recommendedName>
        <fullName evidence="7">Beta-hexosaminidase</fullName>
        <ecNumber evidence="7">3.2.1.52</ecNumber>
    </recommendedName>
</protein>
<evidence type="ECO:0000259" key="11">
    <source>
        <dbReference type="Pfam" id="PF00728"/>
    </source>
</evidence>
<comment type="catalytic activity">
    <reaction evidence="1 7">
        <text>Hydrolysis of terminal non-reducing N-acetyl-D-hexosamine residues in N-acetyl-beta-D-hexosaminides.</text>
        <dbReference type="EC" id="3.2.1.52"/>
    </reaction>
</comment>
<evidence type="ECO:0000256" key="1">
    <source>
        <dbReference type="ARBA" id="ARBA00001231"/>
    </source>
</evidence>
<keyword evidence="6 7" id="KW-0326">Glycosidase</keyword>
<evidence type="ECO:0000256" key="10">
    <source>
        <dbReference type="SAM" id="Phobius"/>
    </source>
</evidence>
<dbReference type="InterPro" id="IPR017853">
    <property type="entry name" value="GH"/>
</dbReference>
<dbReference type="PANTHER" id="PTHR22600">
    <property type="entry name" value="BETA-HEXOSAMINIDASE"/>
    <property type="match status" value="1"/>
</dbReference>
<keyword evidence="5" id="KW-0325">Glycoprotein</keyword>
<evidence type="ECO:0000256" key="5">
    <source>
        <dbReference type="ARBA" id="ARBA00023180"/>
    </source>
</evidence>
<dbReference type="InterPro" id="IPR025705">
    <property type="entry name" value="Beta_hexosaminidase_sua/sub"/>
</dbReference>
<evidence type="ECO:0000313" key="14">
    <source>
        <dbReference type="Proteomes" id="UP001153712"/>
    </source>
</evidence>
<feature type="transmembrane region" description="Helical" evidence="10">
    <location>
        <begin position="46"/>
        <end position="66"/>
    </location>
</feature>
<evidence type="ECO:0000256" key="6">
    <source>
        <dbReference type="ARBA" id="ARBA00023295"/>
    </source>
</evidence>
<dbReference type="GO" id="GO:0005975">
    <property type="term" value="P:carbohydrate metabolic process"/>
    <property type="evidence" value="ECO:0007669"/>
    <property type="project" value="InterPro"/>
</dbReference>
<evidence type="ECO:0000256" key="9">
    <source>
        <dbReference type="SAM" id="MobiDB-lite"/>
    </source>
</evidence>
<evidence type="ECO:0000256" key="8">
    <source>
        <dbReference type="PIRSR" id="PIRSR001093-1"/>
    </source>
</evidence>
<dbReference type="InterPro" id="IPR029018">
    <property type="entry name" value="Hex-like_dom2"/>
</dbReference>
<evidence type="ECO:0000256" key="2">
    <source>
        <dbReference type="ARBA" id="ARBA00006285"/>
    </source>
</evidence>
<keyword evidence="3" id="KW-0732">Signal</keyword>
<evidence type="ECO:0000259" key="12">
    <source>
        <dbReference type="Pfam" id="PF14845"/>
    </source>
</evidence>
<evidence type="ECO:0000256" key="3">
    <source>
        <dbReference type="ARBA" id="ARBA00022729"/>
    </source>
</evidence>
<proteinExistence type="inferred from homology"/>
<dbReference type="Gene3D" id="3.20.20.80">
    <property type="entry name" value="Glycosidases"/>
    <property type="match status" value="1"/>
</dbReference>
<dbReference type="Pfam" id="PF00728">
    <property type="entry name" value="Glyco_hydro_20"/>
    <property type="match status" value="1"/>
</dbReference>
<keyword evidence="10" id="KW-1133">Transmembrane helix</keyword>
<dbReference type="OrthoDB" id="428480at2759"/>
<keyword evidence="14" id="KW-1185">Reference proteome</keyword>
<dbReference type="Gene3D" id="3.30.379.10">
    <property type="entry name" value="Chitobiase/beta-hexosaminidase domain 2-like"/>
    <property type="match status" value="1"/>
</dbReference>
<reference evidence="13" key="1">
    <citation type="submission" date="2022-01" db="EMBL/GenBank/DDBJ databases">
        <authorList>
            <person name="King R."/>
        </authorList>
    </citation>
    <scope>NUCLEOTIDE SEQUENCE</scope>
</reference>
<gene>
    <name evidence="13" type="ORF">PHYEVI_LOCUS9735</name>
</gene>
<evidence type="ECO:0000256" key="4">
    <source>
        <dbReference type="ARBA" id="ARBA00022801"/>
    </source>
</evidence>
<dbReference type="InterPro" id="IPR029019">
    <property type="entry name" value="HEX_eukaryotic_N"/>
</dbReference>
<dbReference type="Proteomes" id="UP001153712">
    <property type="component" value="Chromosome 6"/>
</dbReference>
<dbReference type="PANTHER" id="PTHR22600:SF3">
    <property type="entry name" value="BETA-HEXOSAMINIDASE FDL-RELATED"/>
    <property type="match status" value="1"/>
</dbReference>
<dbReference type="AlphaFoldDB" id="A0A9N9TVG1"/>
<dbReference type="PIRSF" id="PIRSF001093">
    <property type="entry name" value="B-hxosamndse_ab_euk"/>
    <property type="match status" value="1"/>
</dbReference>
<feature type="domain" description="Beta-hexosaminidase eukaryotic type N-terminal" evidence="12">
    <location>
        <begin position="129"/>
        <end position="244"/>
    </location>
</feature>
<feature type="region of interest" description="Disordered" evidence="9">
    <location>
        <begin position="1"/>
        <end position="30"/>
    </location>
</feature>
<dbReference type="FunFam" id="3.20.20.80:FF:000063">
    <property type="entry name" value="Beta-hexosaminidase"/>
    <property type="match status" value="1"/>
</dbReference>
<dbReference type="GO" id="GO:0005886">
    <property type="term" value="C:plasma membrane"/>
    <property type="evidence" value="ECO:0007669"/>
    <property type="project" value="TreeGrafter"/>
</dbReference>
<sequence>MKCASVDESTESTESLLGDSGIARARGSGDRGLRNRREFVKMTGQLQCLLAFATLLSLIYGVQLAISDAAGYKVPLEEKLKVFRFNESDSDEVWTYDCSNKRCERRELRENERPLPLIECNMLCDTPSLWPKPKSVTVTERKLSTFAKNSVLTKLNAPKSVEKDLREALSIFANNLPHDQSENDVELDNISVNIKVTSDVRTIQLNTDESYKLAVSKKGNIVVADIVAPTYFGARHALETLSQLVIYDESSKNLKIYHDVEIVDKPAFPHRGLMVDTSRNFIPMKQLQRIVDGMAMNKLNVFHLHLTDDVSFPIVLPRNPWLAKYGAYSPSSTYFPDDIKGLIEHARIRGVRVILEIDAPSHANAGWSHGNTDKDQIIICGDEDVFNGHLNPDSKPAQNLLGSVYSDLLDLGTDNETFHIGGDEVNIDCLARTKSASNFSDTYDFWAHYVNDIFKTVQKAFRDKPPENIVIWSSPLTDRKIDSLSYAKNLIVQYWYGNLDSIVNNGNKVIVSTVGRWYLDCGFGSWKASQTRGVCDPYTPWQTFYDYRPWGDYRGRRQQFLGGEACLWTEQVGVHTVESRIWPRGAAFAERIWSDPPAKDLNDLVKRLADQSRRMLSRGFGVAAIWPEWCTLNPGKCM</sequence>
<feature type="active site" description="Proton donor" evidence="8">
    <location>
        <position position="424"/>
    </location>
</feature>
<name>A0A9N9TVG1_PHYSR</name>
<dbReference type="InterPro" id="IPR015883">
    <property type="entry name" value="Glyco_hydro_20_cat"/>
</dbReference>
<keyword evidence="10" id="KW-0812">Transmembrane</keyword>
<dbReference type="GO" id="GO:0030203">
    <property type="term" value="P:glycosaminoglycan metabolic process"/>
    <property type="evidence" value="ECO:0007669"/>
    <property type="project" value="TreeGrafter"/>
</dbReference>
<keyword evidence="4 7" id="KW-0378">Hydrolase</keyword>
<dbReference type="EMBL" id="OU900099">
    <property type="protein sequence ID" value="CAG9863445.1"/>
    <property type="molecule type" value="Genomic_DNA"/>
</dbReference>
<dbReference type="GO" id="GO:0016231">
    <property type="term" value="F:beta-N-acetylglucosaminidase activity"/>
    <property type="evidence" value="ECO:0007669"/>
    <property type="project" value="TreeGrafter"/>
</dbReference>
<evidence type="ECO:0000313" key="13">
    <source>
        <dbReference type="EMBL" id="CAG9863445.1"/>
    </source>
</evidence>
<dbReference type="SUPFAM" id="SSF51445">
    <property type="entry name" value="(Trans)glycosidases"/>
    <property type="match status" value="1"/>
</dbReference>
<dbReference type="Pfam" id="PF14845">
    <property type="entry name" value="Glycohydro_20b2"/>
    <property type="match status" value="1"/>
</dbReference>
<organism evidence="13 14">
    <name type="scientific">Phyllotreta striolata</name>
    <name type="common">Striped flea beetle</name>
    <name type="synonym">Crioceris striolata</name>
    <dbReference type="NCBI Taxonomy" id="444603"/>
    <lineage>
        <taxon>Eukaryota</taxon>
        <taxon>Metazoa</taxon>
        <taxon>Ecdysozoa</taxon>
        <taxon>Arthropoda</taxon>
        <taxon>Hexapoda</taxon>
        <taxon>Insecta</taxon>
        <taxon>Pterygota</taxon>
        <taxon>Neoptera</taxon>
        <taxon>Endopterygota</taxon>
        <taxon>Coleoptera</taxon>
        <taxon>Polyphaga</taxon>
        <taxon>Cucujiformia</taxon>
        <taxon>Chrysomeloidea</taxon>
        <taxon>Chrysomelidae</taxon>
        <taxon>Galerucinae</taxon>
        <taxon>Alticini</taxon>
        <taxon>Phyllotreta</taxon>
    </lineage>
</organism>
<accession>A0A9N9TVG1</accession>